<reference evidence="1" key="1">
    <citation type="journal article" date="2014" name="Int. J. Syst. Evol. Microbiol.">
        <title>Complete genome sequence of Corynebacterium casei LMG S-19264T (=DSM 44701T), isolated from a smear-ripened cheese.</title>
        <authorList>
            <consortium name="US DOE Joint Genome Institute (JGI-PGF)"/>
            <person name="Walter F."/>
            <person name="Albersmeier A."/>
            <person name="Kalinowski J."/>
            <person name="Ruckert C."/>
        </authorList>
    </citation>
    <scope>NUCLEOTIDE SEQUENCE</scope>
    <source>
        <strain evidence="1">CGMCC 1.15085</strain>
    </source>
</reference>
<sequence>MPRVPWHPPMSPYSFPEEGGCTSTDYAGAPESVKDASVEYGWVYESYVTHVTGEYLRGWRSWSGPVLQFQRNRARITCV</sequence>
<keyword evidence="2" id="KW-1185">Reference proteome</keyword>
<protein>
    <submittedName>
        <fullName evidence="1">Uncharacterized protein</fullName>
    </submittedName>
</protein>
<comment type="caution">
    <text evidence="1">The sequence shown here is derived from an EMBL/GenBank/DDBJ whole genome shotgun (WGS) entry which is preliminary data.</text>
</comment>
<dbReference type="EMBL" id="BMHI01000002">
    <property type="protein sequence ID" value="GGB23155.1"/>
    <property type="molecule type" value="Genomic_DNA"/>
</dbReference>
<reference evidence="1" key="2">
    <citation type="submission" date="2020-09" db="EMBL/GenBank/DDBJ databases">
        <authorList>
            <person name="Sun Q."/>
            <person name="Zhou Y."/>
        </authorList>
    </citation>
    <scope>NUCLEOTIDE SEQUENCE</scope>
    <source>
        <strain evidence="1">CGMCC 1.15085</strain>
    </source>
</reference>
<evidence type="ECO:0000313" key="1">
    <source>
        <dbReference type="EMBL" id="GGB23155.1"/>
    </source>
</evidence>
<accession>A0A916WRB0</accession>
<proteinExistence type="predicted"/>
<dbReference type="AlphaFoldDB" id="A0A916WRB0"/>
<evidence type="ECO:0000313" key="2">
    <source>
        <dbReference type="Proteomes" id="UP000636793"/>
    </source>
</evidence>
<organism evidence="1 2">
    <name type="scientific">Flexivirga endophytica</name>
    <dbReference type="NCBI Taxonomy" id="1849103"/>
    <lineage>
        <taxon>Bacteria</taxon>
        <taxon>Bacillati</taxon>
        <taxon>Actinomycetota</taxon>
        <taxon>Actinomycetes</taxon>
        <taxon>Micrococcales</taxon>
        <taxon>Dermacoccaceae</taxon>
        <taxon>Flexivirga</taxon>
    </lineage>
</organism>
<name>A0A916WRB0_9MICO</name>
<dbReference type="Proteomes" id="UP000636793">
    <property type="component" value="Unassembled WGS sequence"/>
</dbReference>
<gene>
    <name evidence="1" type="ORF">GCM10011492_11280</name>
</gene>